<sequence length="189" mass="21141">MTDIALLEKITYALDTALHVRDEYTHSHSNRVIGIAMELGEKFNLSSVELSILKVCARFHDIGKIGIPDNILLKPGKLTDNEFEVIKTHTQIGAAIISKINLPNIDVFADIILYHHEWFDGSGYPTGLVAHDIPLCSRILAVVDSYDAMTSRRSYRDILPVEQAIKIIKSETGQHFDPEVAEVFLKSIT</sequence>
<dbReference type="PROSITE" id="PS51832">
    <property type="entry name" value="HD_GYP"/>
    <property type="match status" value="1"/>
</dbReference>
<evidence type="ECO:0000259" key="1">
    <source>
        <dbReference type="PROSITE" id="PS51832"/>
    </source>
</evidence>
<accession>A0ABS7E955</accession>
<dbReference type="SUPFAM" id="SSF109604">
    <property type="entry name" value="HD-domain/PDEase-like"/>
    <property type="match status" value="1"/>
</dbReference>
<proteinExistence type="predicted"/>
<comment type="caution">
    <text evidence="2">The sequence shown here is derived from an EMBL/GenBank/DDBJ whole genome shotgun (WGS) entry which is preliminary data.</text>
</comment>
<dbReference type="SMART" id="SM00471">
    <property type="entry name" value="HDc"/>
    <property type="match status" value="1"/>
</dbReference>
<dbReference type="NCBIfam" id="TIGR00277">
    <property type="entry name" value="HDIG"/>
    <property type="match status" value="1"/>
</dbReference>
<dbReference type="Pfam" id="PF13487">
    <property type="entry name" value="HD_5"/>
    <property type="match status" value="1"/>
</dbReference>
<protein>
    <submittedName>
        <fullName evidence="2">HD-GYP domain-containing protein</fullName>
    </submittedName>
</protein>
<dbReference type="InterPro" id="IPR037522">
    <property type="entry name" value="HD_GYP_dom"/>
</dbReference>
<feature type="domain" description="HD-GYP" evidence="1">
    <location>
        <begin position="3"/>
        <end position="189"/>
    </location>
</feature>
<evidence type="ECO:0000313" key="2">
    <source>
        <dbReference type="EMBL" id="MBW8186155.1"/>
    </source>
</evidence>
<dbReference type="EMBL" id="JAHZST010000021">
    <property type="protein sequence ID" value="MBW8186155.1"/>
    <property type="molecule type" value="Genomic_DNA"/>
</dbReference>
<dbReference type="InterPro" id="IPR003607">
    <property type="entry name" value="HD/PDEase_dom"/>
</dbReference>
<reference evidence="2 3" key="1">
    <citation type="submission" date="2021-07" db="EMBL/GenBank/DDBJ databases">
        <title>Shewanella sp. nov, isolated from SCS.</title>
        <authorList>
            <person name="Cao W.R."/>
        </authorList>
    </citation>
    <scope>NUCLEOTIDE SEQUENCE [LARGE SCALE GENOMIC DNA]</scope>
    <source>
        <strain evidence="2 3">NR704-98</strain>
    </source>
</reference>
<dbReference type="InterPro" id="IPR006675">
    <property type="entry name" value="HDIG_dom"/>
</dbReference>
<dbReference type="Proteomes" id="UP001195963">
    <property type="component" value="Unassembled WGS sequence"/>
</dbReference>
<evidence type="ECO:0000313" key="3">
    <source>
        <dbReference type="Proteomes" id="UP001195963"/>
    </source>
</evidence>
<dbReference type="Gene3D" id="1.10.3210.10">
    <property type="entry name" value="Hypothetical protein af1432"/>
    <property type="match status" value="1"/>
</dbReference>
<name>A0ABS7E955_9GAMM</name>
<keyword evidence="3" id="KW-1185">Reference proteome</keyword>
<dbReference type="PANTHER" id="PTHR45228">
    <property type="entry name" value="CYCLIC DI-GMP PHOSPHODIESTERASE TM_0186-RELATED"/>
    <property type="match status" value="1"/>
</dbReference>
<dbReference type="CDD" id="cd00077">
    <property type="entry name" value="HDc"/>
    <property type="match status" value="1"/>
</dbReference>
<dbReference type="InterPro" id="IPR052020">
    <property type="entry name" value="Cyclic_di-GMP/3'3'-cGAMP_PDE"/>
</dbReference>
<gene>
    <name evidence="2" type="ORF">K0625_21265</name>
</gene>
<organism evidence="2 3">
    <name type="scientific">Shewanella nanhaiensis</name>
    <dbReference type="NCBI Taxonomy" id="2864872"/>
    <lineage>
        <taxon>Bacteria</taxon>
        <taxon>Pseudomonadati</taxon>
        <taxon>Pseudomonadota</taxon>
        <taxon>Gammaproteobacteria</taxon>
        <taxon>Alteromonadales</taxon>
        <taxon>Shewanellaceae</taxon>
        <taxon>Shewanella</taxon>
    </lineage>
</organism>
<dbReference type="RefSeq" id="WP_220111472.1">
    <property type="nucleotide sequence ID" value="NZ_JAHZST010000021.1"/>
</dbReference>